<dbReference type="InterPro" id="IPR050131">
    <property type="entry name" value="Peptidase_S8_subtilisin-like"/>
</dbReference>
<dbReference type="Proteomes" id="UP001597260">
    <property type="component" value="Unassembled WGS sequence"/>
</dbReference>
<dbReference type="Gene3D" id="3.40.50.200">
    <property type="entry name" value="Peptidase S8/S53 domain"/>
    <property type="match status" value="1"/>
</dbReference>
<sequence length="422" mass="42591">MRRSYGGLRRISHAGLVVLVGLILSGLPGAADPARAAGCVSATGTDTITHRPWANRWLAPERVWPFSQAGAGVKVAVVDTGVDAQHAQLNGAVQPGIDLVQGRGDGRLDCAGHGTAVASLIAGRPTSGVGFVGMAPRAQILPVRVAERVANDIDPNRVAQGIRWAIAKGATIINVSLTVADHKALRSAVADAVKQGIVVVATAGEGSTGSTPTGSPFPAGYDGVLGVRSTGEDGAAPTGGWPGAHVDLAAPGEKMITVAPMLGHTVWSGGDMAAAVVSGSAALLRAGYPKLAGAAVAERLILTADPAPGGPHSTSYGYGYVNPYRAMVTPELPGPVASRPAGHLPPPAADRPDTRVADASIVVAGVLLAATILLVLALSVNNRRRAAAGGQPIGGPPAAGTTLEVRRSTGVARGWQRPRRPT</sequence>
<gene>
    <name evidence="9" type="ORF">ACFQ4H_27855</name>
</gene>
<evidence type="ECO:0000256" key="3">
    <source>
        <dbReference type="ARBA" id="ARBA00022801"/>
    </source>
</evidence>
<keyword evidence="2" id="KW-0645">Protease</keyword>
<evidence type="ECO:0000256" key="1">
    <source>
        <dbReference type="ARBA" id="ARBA00011073"/>
    </source>
</evidence>
<dbReference type="PANTHER" id="PTHR43806">
    <property type="entry name" value="PEPTIDASE S8"/>
    <property type="match status" value="1"/>
</dbReference>
<proteinExistence type="inferred from homology"/>
<evidence type="ECO:0000313" key="9">
    <source>
        <dbReference type="EMBL" id="MFD1324906.1"/>
    </source>
</evidence>
<dbReference type="InterPro" id="IPR022398">
    <property type="entry name" value="Peptidase_S8_His-AS"/>
</dbReference>
<reference evidence="10" key="1">
    <citation type="journal article" date="2019" name="Int. J. Syst. Evol. Microbiol.">
        <title>The Global Catalogue of Microorganisms (GCM) 10K type strain sequencing project: providing services to taxonomists for standard genome sequencing and annotation.</title>
        <authorList>
            <consortium name="The Broad Institute Genomics Platform"/>
            <consortium name="The Broad Institute Genome Sequencing Center for Infectious Disease"/>
            <person name="Wu L."/>
            <person name="Ma J."/>
        </authorList>
    </citation>
    <scope>NUCLEOTIDE SEQUENCE [LARGE SCALE GENOMIC DNA]</scope>
    <source>
        <strain evidence="10">JCM 31037</strain>
    </source>
</reference>
<dbReference type="PRINTS" id="PR00723">
    <property type="entry name" value="SUBTILISIN"/>
</dbReference>
<protein>
    <submittedName>
        <fullName evidence="9">S8 family serine peptidase</fullName>
    </submittedName>
</protein>
<dbReference type="EMBL" id="JBHTMP010000061">
    <property type="protein sequence ID" value="MFD1324906.1"/>
    <property type="molecule type" value="Genomic_DNA"/>
</dbReference>
<evidence type="ECO:0000256" key="5">
    <source>
        <dbReference type="PROSITE-ProRule" id="PRU01240"/>
    </source>
</evidence>
<dbReference type="PROSITE" id="PS00136">
    <property type="entry name" value="SUBTILASE_ASP"/>
    <property type="match status" value="1"/>
</dbReference>
<keyword evidence="10" id="KW-1185">Reference proteome</keyword>
<dbReference type="InterPro" id="IPR000209">
    <property type="entry name" value="Peptidase_S8/S53_dom"/>
</dbReference>
<dbReference type="PROSITE" id="PS00137">
    <property type="entry name" value="SUBTILASE_HIS"/>
    <property type="match status" value="1"/>
</dbReference>
<evidence type="ECO:0000259" key="8">
    <source>
        <dbReference type="Pfam" id="PF00082"/>
    </source>
</evidence>
<organism evidence="9 10">
    <name type="scientific">Micromonospora sonneratiae</name>
    <dbReference type="NCBI Taxonomy" id="1184706"/>
    <lineage>
        <taxon>Bacteria</taxon>
        <taxon>Bacillati</taxon>
        <taxon>Actinomycetota</taxon>
        <taxon>Actinomycetes</taxon>
        <taxon>Micromonosporales</taxon>
        <taxon>Micromonosporaceae</taxon>
        <taxon>Micromonospora</taxon>
    </lineage>
</organism>
<name>A0ABW3YMV1_9ACTN</name>
<keyword evidence="7" id="KW-0812">Transmembrane</keyword>
<evidence type="ECO:0000256" key="7">
    <source>
        <dbReference type="SAM" id="Phobius"/>
    </source>
</evidence>
<comment type="caution">
    <text evidence="5">Lacks conserved residue(s) required for the propagation of feature annotation.</text>
</comment>
<dbReference type="PROSITE" id="PS51892">
    <property type="entry name" value="SUBTILASE"/>
    <property type="match status" value="1"/>
</dbReference>
<accession>A0ABW3YMV1</accession>
<feature type="domain" description="Peptidase S8/S53" evidence="8">
    <location>
        <begin position="70"/>
        <end position="319"/>
    </location>
</feature>
<evidence type="ECO:0000256" key="2">
    <source>
        <dbReference type="ARBA" id="ARBA00022670"/>
    </source>
</evidence>
<comment type="similarity">
    <text evidence="1 5">Belongs to the peptidase S8 family.</text>
</comment>
<dbReference type="Pfam" id="PF00082">
    <property type="entry name" value="Peptidase_S8"/>
    <property type="match status" value="1"/>
</dbReference>
<keyword evidence="7" id="KW-0472">Membrane</keyword>
<dbReference type="PANTHER" id="PTHR43806:SF11">
    <property type="entry name" value="CEREVISIN-RELATED"/>
    <property type="match status" value="1"/>
</dbReference>
<evidence type="ECO:0000256" key="4">
    <source>
        <dbReference type="ARBA" id="ARBA00022825"/>
    </source>
</evidence>
<keyword evidence="3" id="KW-0378">Hydrolase</keyword>
<keyword evidence="7" id="KW-1133">Transmembrane helix</keyword>
<dbReference type="InterPro" id="IPR023827">
    <property type="entry name" value="Peptidase_S8_Asp-AS"/>
</dbReference>
<dbReference type="SUPFAM" id="SSF52743">
    <property type="entry name" value="Subtilisin-like"/>
    <property type="match status" value="1"/>
</dbReference>
<feature type="region of interest" description="Disordered" evidence="6">
    <location>
        <begin position="387"/>
        <end position="422"/>
    </location>
</feature>
<dbReference type="InterPro" id="IPR015500">
    <property type="entry name" value="Peptidase_S8_subtilisin-rel"/>
</dbReference>
<feature type="transmembrane region" description="Helical" evidence="7">
    <location>
        <begin position="359"/>
        <end position="378"/>
    </location>
</feature>
<keyword evidence="4" id="KW-0720">Serine protease</keyword>
<evidence type="ECO:0000313" key="10">
    <source>
        <dbReference type="Proteomes" id="UP001597260"/>
    </source>
</evidence>
<dbReference type="RefSeq" id="WP_377576313.1">
    <property type="nucleotide sequence ID" value="NZ_JBHTMP010000061.1"/>
</dbReference>
<evidence type="ECO:0000256" key="6">
    <source>
        <dbReference type="SAM" id="MobiDB-lite"/>
    </source>
</evidence>
<dbReference type="InterPro" id="IPR036852">
    <property type="entry name" value="Peptidase_S8/S53_dom_sf"/>
</dbReference>
<comment type="caution">
    <text evidence="9">The sequence shown here is derived from an EMBL/GenBank/DDBJ whole genome shotgun (WGS) entry which is preliminary data.</text>
</comment>